<dbReference type="Proteomes" id="UP000308530">
    <property type="component" value="Chromosome"/>
</dbReference>
<evidence type="ECO:0008006" key="4">
    <source>
        <dbReference type="Google" id="ProtNLM"/>
    </source>
</evidence>
<keyword evidence="1" id="KW-0732">Signal</keyword>
<evidence type="ECO:0000313" key="2">
    <source>
        <dbReference type="EMBL" id="QLF70124.1"/>
    </source>
</evidence>
<reference evidence="2 3" key="1">
    <citation type="submission" date="2020-06" db="EMBL/GenBank/DDBJ databases">
        <title>Genome sequence of Rhizobium sp strain ADMK78.</title>
        <authorList>
            <person name="Rahi P."/>
        </authorList>
    </citation>
    <scope>NUCLEOTIDE SEQUENCE [LARGE SCALE GENOMIC DNA]</scope>
    <source>
        <strain evidence="2 3">ADMK78</strain>
    </source>
</reference>
<name>A0ABX6QNP9_9HYPH</name>
<protein>
    <recommendedName>
        <fullName evidence="4">VCBS repeat-containing protein</fullName>
    </recommendedName>
</protein>
<gene>
    <name evidence="2" type="ORF">FE840_011570</name>
</gene>
<feature type="chain" id="PRO_5047348655" description="VCBS repeat-containing protein" evidence="1">
    <location>
        <begin position="22"/>
        <end position="194"/>
    </location>
</feature>
<accession>A0ABX6QNP9</accession>
<evidence type="ECO:0000313" key="3">
    <source>
        <dbReference type="Proteomes" id="UP000308530"/>
    </source>
</evidence>
<feature type="signal peptide" evidence="1">
    <location>
        <begin position="1"/>
        <end position="21"/>
    </location>
</feature>
<dbReference type="RefSeq" id="WP_138289408.1">
    <property type="nucleotide sequence ID" value="NZ_CP058350.1"/>
</dbReference>
<sequence length="194" mass="20842">MKALTFVLLCGLALATQPAFGSEFPMERVIGGASGDWNKDGKTDLALLVAPGSEDEDIGLVLYLEDADRPLLRPVIQVKNFVWGNASLDGLYGQDPTIAATESGSIRVRSENSGIGRGRWEQTLTIAYRDGEFLVAGMTYSHYDTLDLDAHGSCDYNVLTGAYVKDGKSGKTTPQRITVSDWSSSGADEICLGQ</sequence>
<evidence type="ECO:0000256" key="1">
    <source>
        <dbReference type="SAM" id="SignalP"/>
    </source>
</evidence>
<dbReference type="EMBL" id="CP058350">
    <property type="protein sequence ID" value="QLF70124.1"/>
    <property type="molecule type" value="Genomic_DNA"/>
</dbReference>
<organism evidence="2 3">
    <name type="scientific">Peteryoungia desertarenae</name>
    <dbReference type="NCBI Taxonomy" id="1813451"/>
    <lineage>
        <taxon>Bacteria</taxon>
        <taxon>Pseudomonadati</taxon>
        <taxon>Pseudomonadota</taxon>
        <taxon>Alphaproteobacteria</taxon>
        <taxon>Hyphomicrobiales</taxon>
        <taxon>Rhizobiaceae</taxon>
        <taxon>Peteryoungia</taxon>
    </lineage>
</organism>
<keyword evidence="3" id="KW-1185">Reference proteome</keyword>
<proteinExistence type="predicted"/>